<keyword evidence="1" id="KW-1133">Transmembrane helix</keyword>
<reference evidence="2 3" key="1">
    <citation type="submission" date="2018-06" db="EMBL/GenBank/DDBJ databases">
        <authorList>
            <consortium name="Pathogen Informatics"/>
            <person name="Doyle S."/>
        </authorList>
    </citation>
    <scope>NUCLEOTIDE SEQUENCE [LARGE SCALE GENOMIC DNA]</scope>
    <source>
        <strain evidence="2 3">NCTC11468</strain>
    </source>
</reference>
<evidence type="ECO:0000256" key="1">
    <source>
        <dbReference type="SAM" id="Phobius"/>
    </source>
</evidence>
<accession>A0A2X5PG54</accession>
<dbReference type="KEGG" id="tpty:NCTC11468_03460"/>
<dbReference type="PANTHER" id="PTHR32024:SF2">
    <property type="entry name" value="TRK SYSTEM POTASSIUM UPTAKE PROTEIN TRKG-RELATED"/>
    <property type="match status" value="1"/>
</dbReference>
<dbReference type="Proteomes" id="UP000248758">
    <property type="component" value="Chromosome 1"/>
</dbReference>
<feature type="transmembrane region" description="Helical" evidence="1">
    <location>
        <begin position="38"/>
        <end position="57"/>
    </location>
</feature>
<feature type="transmembrane region" description="Helical" evidence="1">
    <location>
        <begin position="69"/>
        <end position="90"/>
    </location>
</feature>
<keyword evidence="1" id="KW-0472">Membrane</keyword>
<feature type="transmembrane region" description="Helical" evidence="1">
    <location>
        <begin position="12"/>
        <end position="32"/>
    </location>
</feature>
<organism evidence="2 3">
    <name type="scientific">Tatumella ptyseos</name>
    <dbReference type="NCBI Taxonomy" id="82987"/>
    <lineage>
        <taxon>Bacteria</taxon>
        <taxon>Pseudomonadati</taxon>
        <taxon>Pseudomonadota</taxon>
        <taxon>Gammaproteobacteria</taxon>
        <taxon>Enterobacterales</taxon>
        <taxon>Erwiniaceae</taxon>
        <taxon>Tatumella</taxon>
    </lineage>
</organism>
<dbReference type="EMBL" id="LS483499">
    <property type="protein sequence ID" value="SQK77093.1"/>
    <property type="molecule type" value="Genomic_DNA"/>
</dbReference>
<sequence>MHFRAITRIVGLLIIIFSVTMIVPGLVALIYRDGAGRAFSQTFLLALVIGSVLWWPNRKQKSELKPREGFLIVVLFWTVLGSVGRCRLFLPSNPTFLSPMPSLNRFPD</sequence>
<evidence type="ECO:0000313" key="3">
    <source>
        <dbReference type="Proteomes" id="UP000248758"/>
    </source>
</evidence>
<name>A0A2X5PG54_9GAMM</name>
<protein>
    <submittedName>
        <fullName evidence="2">Trk system potassium uptake protein trkG</fullName>
    </submittedName>
</protein>
<dbReference type="AlphaFoldDB" id="A0A2X5PG54"/>
<gene>
    <name evidence="2" type="primary">trkG_2</name>
    <name evidence="2" type="ORF">NCTC11468_03460</name>
</gene>
<dbReference type="PANTHER" id="PTHR32024">
    <property type="entry name" value="TRK SYSTEM POTASSIUM UPTAKE PROTEIN TRKG-RELATED"/>
    <property type="match status" value="1"/>
</dbReference>
<keyword evidence="1" id="KW-0812">Transmembrane</keyword>
<proteinExistence type="predicted"/>
<evidence type="ECO:0000313" key="2">
    <source>
        <dbReference type="EMBL" id="SQK77093.1"/>
    </source>
</evidence>